<evidence type="ECO:0000256" key="7">
    <source>
        <dbReference type="ARBA" id="ARBA00022840"/>
    </source>
</evidence>
<evidence type="ECO:0000256" key="2">
    <source>
        <dbReference type="ARBA" id="ARBA00012438"/>
    </source>
</evidence>
<evidence type="ECO:0000313" key="10">
    <source>
        <dbReference type="EMBL" id="MFC5890844.1"/>
    </source>
</evidence>
<evidence type="ECO:0000259" key="9">
    <source>
        <dbReference type="Pfam" id="PF07730"/>
    </source>
</evidence>
<comment type="catalytic activity">
    <reaction evidence="1">
        <text>ATP + protein L-histidine = ADP + protein N-phospho-L-histidine.</text>
        <dbReference type="EC" id="2.7.13.3"/>
    </reaction>
</comment>
<keyword evidence="4" id="KW-0808">Transferase</keyword>
<evidence type="ECO:0000256" key="6">
    <source>
        <dbReference type="ARBA" id="ARBA00022777"/>
    </source>
</evidence>
<dbReference type="RefSeq" id="WP_313766883.1">
    <property type="nucleotide sequence ID" value="NZ_BAAAVH010000079.1"/>
</dbReference>
<keyword evidence="11" id="KW-1185">Reference proteome</keyword>
<evidence type="ECO:0000313" key="11">
    <source>
        <dbReference type="Proteomes" id="UP001596067"/>
    </source>
</evidence>
<protein>
    <recommendedName>
        <fullName evidence="2">histidine kinase</fullName>
        <ecNumber evidence="2">2.7.13.3</ecNumber>
    </recommendedName>
</protein>
<dbReference type="SUPFAM" id="SSF55874">
    <property type="entry name" value="ATPase domain of HSP90 chaperone/DNA topoisomerase II/histidine kinase"/>
    <property type="match status" value="1"/>
</dbReference>
<reference evidence="11" key="1">
    <citation type="journal article" date="2019" name="Int. J. Syst. Evol. Microbiol.">
        <title>The Global Catalogue of Microorganisms (GCM) 10K type strain sequencing project: providing services to taxonomists for standard genome sequencing and annotation.</title>
        <authorList>
            <consortium name="The Broad Institute Genomics Platform"/>
            <consortium name="The Broad Institute Genome Sequencing Center for Infectious Disease"/>
            <person name="Wu L."/>
            <person name="Ma J."/>
        </authorList>
    </citation>
    <scope>NUCLEOTIDE SEQUENCE [LARGE SCALE GENOMIC DNA]</scope>
    <source>
        <strain evidence="11">CGMCC 4.1469</strain>
    </source>
</reference>
<keyword evidence="8" id="KW-0902">Two-component regulatory system</keyword>
<evidence type="ECO:0000256" key="8">
    <source>
        <dbReference type="ARBA" id="ARBA00023012"/>
    </source>
</evidence>
<gene>
    <name evidence="10" type="ORF">ACFP0N_38420</name>
</gene>
<dbReference type="InterPro" id="IPR011712">
    <property type="entry name" value="Sig_transdc_His_kin_sub3_dim/P"/>
</dbReference>
<keyword evidence="6 10" id="KW-0418">Kinase</keyword>
<keyword evidence="3" id="KW-0597">Phosphoprotein</keyword>
<dbReference type="Pfam" id="PF07730">
    <property type="entry name" value="HisKA_3"/>
    <property type="match status" value="1"/>
</dbReference>
<sequence length="421" mass="43464">MPDTCLIPGPAADRRAGPALPRVLCEDLFTVRSRPLPPLGWPRRLRWLPHTLVVLAAVALGVTGEDVADRILAAAQAGTLVAALRHPVPALWASTAVAAVIEIGHPPTPANEDYAWMVQAGVVFLLALRVRTGPVVVAALLSGLLAAGLVQAGPGTGSWPVVRVAVADLAGAVVLGVVLRSRREARVRLTEQIAATAQERALRTVLEERARIARELHDVVAHHLSVIAIQSDAAPLRVADPPGALVAELAAIRANALEGLGELRRLLGVLRSSDGRTAAAPLGPQPTLDGLDDLVAAVRTAGLDVAVRIGGPRRVLPPGVELSAYRIVQEALSNVLRHAPGSGAGVQLDYGPTALGLRVVNGPPTRAAAPSPGAGHGLLGMRERAAMLGGDLSAGPTPDGGYEVVALLPAAVPTTEERNTE</sequence>
<organism evidence="10 11">
    <name type="scientific">Kitasatospora aburaviensis</name>
    <dbReference type="NCBI Taxonomy" id="67265"/>
    <lineage>
        <taxon>Bacteria</taxon>
        <taxon>Bacillati</taxon>
        <taxon>Actinomycetota</taxon>
        <taxon>Actinomycetes</taxon>
        <taxon>Kitasatosporales</taxon>
        <taxon>Streptomycetaceae</taxon>
        <taxon>Kitasatospora</taxon>
    </lineage>
</organism>
<dbReference type="Proteomes" id="UP001596067">
    <property type="component" value="Unassembled WGS sequence"/>
</dbReference>
<dbReference type="Gene3D" id="1.20.5.1930">
    <property type="match status" value="1"/>
</dbReference>
<dbReference type="InterPro" id="IPR050482">
    <property type="entry name" value="Sensor_HK_TwoCompSys"/>
</dbReference>
<evidence type="ECO:0000256" key="3">
    <source>
        <dbReference type="ARBA" id="ARBA00022553"/>
    </source>
</evidence>
<dbReference type="PANTHER" id="PTHR24421:SF10">
    <property type="entry name" value="NITRATE_NITRITE SENSOR PROTEIN NARQ"/>
    <property type="match status" value="1"/>
</dbReference>
<proteinExistence type="predicted"/>
<evidence type="ECO:0000256" key="5">
    <source>
        <dbReference type="ARBA" id="ARBA00022741"/>
    </source>
</evidence>
<dbReference type="Gene3D" id="3.30.565.10">
    <property type="entry name" value="Histidine kinase-like ATPase, C-terminal domain"/>
    <property type="match status" value="1"/>
</dbReference>
<name>A0ABW1FD64_9ACTN</name>
<dbReference type="EMBL" id="JBHSOD010000099">
    <property type="protein sequence ID" value="MFC5890844.1"/>
    <property type="molecule type" value="Genomic_DNA"/>
</dbReference>
<dbReference type="GO" id="GO:0016301">
    <property type="term" value="F:kinase activity"/>
    <property type="evidence" value="ECO:0007669"/>
    <property type="project" value="UniProtKB-KW"/>
</dbReference>
<evidence type="ECO:0000256" key="1">
    <source>
        <dbReference type="ARBA" id="ARBA00000085"/>
    </source>
</evidence>
<keyword evidence="7" id="KW-0067">ATP-binding</keyword>
<dbReference type="CDD" id="cd16917">
    <property type="entry name" value="HATPase_UhpB-NarQ-NarX-like"/>
    <property type="match status" value="1"/>
</dbReference>
<dbReference type="InterPro" id="IPR036890">
    <property type="entry name" value="HATPase_C_sf"/>
</dbReference>
<accession>A0ABW1FD64</accession>
<evidence type="ECO:0000256" key="4">
    <source>
        <dbReference type="ARBA" id="ARBA00022679"/>
    </source>
</evidence>
<keyword evidence="5" id="KW-0547">Nucleotide-binding</keyword>
<feature type="domain" description="Signal transduction histidine kinase subgroup 3 dimerisation and phosphoacceptor" evidence="9">
    <location>
        <begin position="208"/>
        <end position="273"/>
    </location>
</feature>
<comment type="caution">
    <text evidence="10">The sequence shown here is derived from an EMBL/GenBank/DDBJ whole genome shotgun (WGS) entry which is preliminary data.</text>
</comment>
<dbReference type="EC" id="2.7.13.3" evidence="2"/>
<dbReference type="PANTHER" id="PTHR24421">
    <property type="entry name" value="NITRATE/NITRITE SENSOR PROTEIN NARX-RELATED"/>
    <property type="match status" value="1"/>
</dbReference>